<dbReference type="EMBL" id="CP013346">
    <property type="protein sequence ID" value="AMU92934.1"/>
    <property type="molecule type" value="Genomic_DNA"/>
</dbReference>
<reference evidence="4" key="1">
    <citation type="submission" date="2015-11" db="EMBL/GenBank/DDBJ databases">
        <title>Complete genome sequence of a polyethylene-glycol degrader Sphingopyxis macrogoltabida 203N (NBRC 111659).</title>
        <authorList>
            <person name="Yoshiyuki O."/>
            <person name="Shouta N."/>
            <person name="Nagata Y."/>
            <person name="Numata M."/>
            <person name="Tsuchikane K."/>
            <person name="Hosoyama A."/>
            <person name="Yamazoe A."/>
            <person name="Tsuda M."/>
            <person name="Fujita N."/>
            <person name="Kawai F."/>
        </authorList>
    </citation>
    <scope>NUCLEOTIDE SEQUENCE [LARGE SCALE GENOMIC DNA]</scope>
    <source>
        <strain evidence="4">203N</strain>
        <plasmid evidence="4">unnamed2</plasmid>
    </source>
</reference>
<keyword evidence="4" id="KW-1185">Reference proteome</keyword>
<gene>
    <name evidence="3" type="ORF">ATM17_40365</name>
</gene>
<organism evidence="3 4">
    <name type="scientific">Sphingopyxis macrogoltabida</name>
    <name type="common">Sphingomonas macrogoltabidus</name>
    <dbReference type="NCBI Taxonomy" id="33050"/>
    <lineage>
        <taxon>Bacteria</taxon>
        <taxon>Pseudomonadati</taxon>
        <taxon>Pseudomonadota</taxon>
        <taxon>Alphaproteobacteria</taxon>
        <taxon>Sphingomonadales</taxon>
        <taxon>Sphingomonadaceae</taxon>
        <taxon>Sphingopyxis</taxon>
    </lineage>
</organism>
<sequence length="116" mass="12447">MRPRQLMLFCAVLAALPGSAVGQTEPASAMGSALLASCQANEPGCGAYLQGVLDMMIVARKAECRAPRYDRAALRAAYLRWAEQNSYFMSVHMVAGAERALTEAWSCEAGAAQPRH</sequence>
<reference evidence="3 4" key="2">
    <citation type="journal article" date="2016" name="Genome Announc.">
        <title>Complete Genome Sequence of Sphingopyxis macrogoltabida Strain 203N (NBRC 111659), a Polyethylene Glycol Degrader.</title>
        <authorList>
            <person name="Ohtsubo Y."/>
            <person name="Nonoyama S."/>
            <person name="Nagata Y."/>
            <person name="Numata M."/>
            <person name="Tsuchikane K."/>
            <person name="Hosoyama A."/>
            <person name="Yamazoe A."/>
            <person name="Tsuda M."/>
            <person name="Fujita N."/>
            <person name="Kawai F."/>
        </authorList>
    </citation>
    <scope>NUCLEOTIDE SEQUENCE [LARGE SCALE GENOMIC DNA]</scope>
    <source>
        <strain evidence="3 4">203N</strain>
    </source>
</reference>
<dbReference type="InterPro" id="IPR041238">
    <property type="entry name" value="Rap1a"/>
</dbReference>
<feature type="chain" id="PRO_5042040362" description="Rap1a immunity protein domain-containing protein" evidence="1">
    <location>
        <begin position="21"/>
        <end position="116"/>
    </location>
</feature>
<accession>A0AAC9B053</accession>
<dbReference type="AlphaFoldDB" id="A0AAC9B053"/>
<name>A0AAC9B053_SPHMC</name>
<keyword evidence="3" id="KW-0614">Plasmid</keyword>
<dbReference type="Proteomes" id="UP000076088">
    <property type="component" value="Plasmid unnamed2"/>
</dbReference>
<protein>
    <recommendedName>
        <fullName evidence="2">Rap1a immunity protein domain-containing protein</fullName>
    </recommendedName>
</protein>
<evidence type="ECO:0000313" key="4">
    <source>
        <dbReference type="Proteomes" id="UP000076088"/>
    </source>
</evidence>
<evidence type="ECO:0000256" key="1">
    <source>
        <dbReference type="SAM" id="SignalP"/>
    </source>
</evidence>
<evidence type="ECO:0000313" key="3">
    <source>
        <dbReference type="EMBL" id="AMU92934.1"/>
    </source>
</evidence>
<proteinExistence type="predicted"/>
<feature type="signal peptide" evidence="1">
    <location>
        <begin position="1"/>
        <end position="20"/>
    </location>
</feature>
<feature type="domain" description="Rap1a immunity protein" evidence="2">
    <location>
        <begin position="31"/>
        <end position="107"/>
    </location>
</feature>
<keyword evidence="1" id="KW-0732">Signal</keyword>
<geneLocation type="plasmid" evidence="3 4">
    <name>unnamed2</name>
</geneLocation>
<evidence type="ECO:0000259" key="2">
    <source>
        <dbReference type="Pfam" id="PF18602"/>
    </source>
</evidence>
<dbReference type="Pfam" id="PF18602">
    <property type="entry name" value="Rap1a"/>
    <property type="match status" value="1"/>
</dbReference>